<dbReference type="AlphaFoldDB" id="A0A1B4V691"/>
<dbReference type="RefSeq" id="WP_096461520.1">
    <property type="nucleotide sequence ID" value="NZ_AP014936.1"/>
</dbReference>
<dbReference type="Proteomes" id="UP000218899">
    <property type="component" value="Chromosome"/>
</dbReference>
<reference evidence="1 2" key="1">
    <citation type="submission" date="2015-08" db="EMBL/GenBank/DDBJ databases">
        <title>Complete genome sequence of Sulfurifustis variabilis.</title>
        <authorList>
            <person name="Miura A."/>
            <person name="Kojima H."/>
            <person name="Fukui M."/>
        </authorList>
    </citation>
    <scope>NUCLEOTIDE SEQUENCE [LARGE SCALE GENOMIC DNA]</scope>
    <source>
        <strain evidence="2">skN76</strain>
    </source>
</reference>
<sequence length="148" mass="17415">MLVNEVLLTAAERRGRDLLHTVLSRRQRAQFDETQSFLVQFPSGNAAEVSTRSHPVVIFLQKSRGLFFRAAPRGVLYHACVHLEDNSNRYDRMVAVKLALEVNGEKWFCSHFRHNLFYCGRRFHEFPDRFGGTYHLIRYLQERGFRLD</sequence>
<evidence type="ECO:0000313" key="2">
    <source>
        <dbReference type="Proteomes" id="UP000218899"/>
    </source>
</evidence>
<organism evidence="1 2">
    <name type="scientific">Sulfurifustis variabilis</name>
    <dbReference type="NCBI Taxonomy" id="1675686"/>
    <lineage>
        <taxon>Bacteria</taxon>
        <taxon>Pseudomonadati</taxon>
        <taxon>Pseudomonadota</taxon>
        <taxon>Gammaproteobacteria</taxon>
        <taxon>Acidiferrobacterales</taxon>
        <taxon>Acidiferrobacteraceae</taxon>
        <taxon>Sulfurifustis</taxon>
    </lineage>
</organism>
<gene>
    <name evidence="1" type="ORF">SVA_2518</name>
</gene>
<dbReference type="KEGG" id="sva:SVA_2518"/>
<keyword evidence="2" id="KW-1185">Reference proteome</keyword>
<name>A0A1B4V691_9GAMM</name>
<accession>A0A1B4V691</accession>
<evidence type="ECO:0000313" key="1">
    <source>
        <dbReference type="EMBL" id="BAU49066.1"/>
    </source>
</evidence>
<protein>
    <submittedName>
        <fullName evidence="1">Uncharacterized protein</fullName>
    </submittedName>
</protein>
<proteinExistence type="predicted"/>
<dbReference type="EMBL" id="AP014936">
    <property type="protein sequence ID" value="BAU49066.1"/>
    <property type="molecule type" value="Genomic_DNA"/>
</dbReference>